<reference evidence="1" key="1">
    <citation type="submission" date="2015-12" db="EMBL/GenBank/DDBJ databases">
        <title>Gene expression during late stages of embryo sac development: a critical building block for successful pollen-pistil interactions.</title>
        <authorList>
            <person name="Liu Y."/>
            <person name="Joly V."/>
            <person name="Sabar M."/>
            <person name="Matton D.P."/>
        </authorList>
    </citation>
    <scope>NUCLEOTIDE SEQUENCE</scope>
</reference>
<name>A0A0V0GTR9_SOLCH</name>
<evidence type="ECO:0000313" key="1">
    <source>
        <dbReference type="EMBL" id="JAP11245.1"/>
    </source>
</evidence>
<feature type="non-terminal residue" evidence="1">
    <location>
        <position position="67"/>
    </location>
</feature>
<organism evidence="1">
    <name type="scientific">Solanum chacoense</name>
    <name type="common">Chaco potato</name>
    <dbReference type="NCBI Taxonomy" id="4108"/>
    <lineage>
        <taxon>Eukaryota</taxon>
        <taxon>Viridiplantae</taxon>
        <taxon>Streptophyta</taxon>
        <taxon>Embryophyta</taxon>
        <taxon>Tracheophyta</taxon>
        <taxon>Spermatophyta</taxon>
        <taxon>Magnoliopsida</taxon>
        <taxon>eudicotyledons</taxon>
        <taxon>Gunneridae</taxon>
        <taxon>Pentapetalae</taxon>
        <taxon>asterids</taxon>
        <taxon>lamiids</taxon>
        <taxon>Solanales</taxon>
        <taxon>Solanaceae</taxon>
        <taxon>Solanoideae</taxon>
        <taxon>Solaneae</taxon>
        <taxon>Solanum</taxon>
    </lineage>
</organism>
<protein>
    <submittedName>
        <fullName evidence="1">Putative ovule protein</fullName>
    </submittedName>
</protein>
<proteinExistence type="predicted"/>
<dbReference type="EMBL" id="GEDG01031671">
    <property type="protein sequence ID" value="JAP11245.1"/>
    <property type="molecule type" value="Transcribed_RNA"/>
</dbReference>
<sequence length="67" mass="7807">MILKERDLTFNAIHWMIYSLVSRRFCTLDLAFPMGKTSNFTFLSWKFVNGTSRVKSSRSLISRSLSI</sequence>
<accession>A0A0V0GTR9</accession>
<dbReference type="AlphaFoldDB" id="A0A0V0GTR9"/>